<organism evidence="1 2">
    <name type="scientific">Desulfoscipio gibsoniae DSM 7213</name>
    <dbReference type="NCBI Taxonomy" id="767817"/>
    <lineage>
        <taxon>Bacteria</taxon>
        <taxon>Bacillati</taxon>
        <taxon>Bacillota</taxon>
        <taxon>Clostridia</taxon>
        <taxon>Eubacteriales</taxon>
        <taxon>Desulfallaceae</taxon>
        <taxon>Desulfoscipio</taxon>
    </lineage>
</organism>
<dbReference type="STRING" id="767817.Desgi_0133"/>
<dbReference type="AlphaFoldDB" id="R4KDH5"/>
<dbReference type="Proteomes" id="UP000013520">
    <property type="component" value="Chromosome"/>
</dbReference>
<dbReference type="HOGENOM" id="CLU_3373393_0_0_9"/>
<proteinExistence type="predicted"/>
<dbReference type="EMBL" id="CP003273">
    <property type="protein sequence ID" value="AGK99746.1"/>
    <property type="molecule type" value="Genomic_DNA"/>
</dbReference>
<reference evidence="1 2" key="1">
    <citation type="submission" date="2012-01" db="EMBL/GenBank/DDBJ databases">
        <title>Complete sequence of Desulfotomaculum gibsoniae DSM 7213.</title>
        <authorList>
            <consortium name="US DOE Joint Genome Institute"/>
            <person name="Lucas S."/>
            <person name="Han J."/>
            <person name="Lapidus A."/>
            <person name="Cheng J.-F."/>
            <person name="Goodwin L."/>
            <person name="Pitluck S."/>
            <person name="Peters L."/>
            <person name="Ovchinnikova G."/>
            <person name="Teshima H."/>
            <person name="Detter J.C."/>
            <person name="Han C."/>
            <person name="Tapia R."/>
            <person name="Land M."/>
            <person name="Hauser L."/>
            <person name="Kyrpides N."/>
            <person name="Ivanova N."/>
            <person name="Pagani I."/>
            <person name="Parshina S."/>
            <person name="Plugge C."/>
            <person name="Muyzer G."/>
            <person name="Kuever J."/>
            <person name="Ivanova A."/>
            <person name="Nazina T."/>
            <person name="Klenk H.-P."/>
            <person name="Brambilla E."/>
            <person name="Spring S."/>
            <person name="Stams A.F."/>
            <person name="Woyke T."/>
        </authorList>
    </citation>
    <scope>NUCLEOTIDE SEQUENCE [LARGE SCALE GENOMIC DNA]</scope>
    <source>
        <strain evidence="1 2">DSM 7213</strain>
    </source>
</reference>
<evidence type="ECO:0000313" key="2">
    <source>
        <dbReference type="Proteomes" id="UP000013520"/>
    </source>
</evidence>
<keyword evidence="2" id="KW-1185">Reference proteome</keyword>
<accession>R4KDH5</accession>
<gene>
    <name evidence="1" type="ORF">Desgi_0133</name>
</gene>
<evidence type="ECO:0000313" key="1">
    <source>
        <dbReference type="EMBL" id="AGK99746.1"/>
    </source>
</evidence>
<sequence>MRSNKKIIFSKTTNMYKMVYETINLFTYTNVVID</sequence>
<name>R4KDH5_9FIRM</name>
<dbReference type="KEGG" id="dgi:Desgi_0133"/>
<protein>
    <submittedName>
        <fullName evidence="1">Uncharacterized protein</fullName>
    </submittedName>
</protein>